<accession>A0A8H6MMT0</accession>
<proteinExistence type="predicted"/>
<dbReference type="InterPro" id="IPR036928">
    <property type="entry name" value="AS_sf"/>
</dbReference>
<evidence type="ECO:0000259" key="2">
    <source>
        <dbReference type="Pfam" id="PF26053"/>
    </source>
</evidence>
<dbReference type="Gene3D" id="3.90.1300.10">
    <property type="entry name" value="Amidase signature (AS) domain"/>
    <property type="match status" value="1"/>
</dbReference>
<dbReference type="AlphaFoldDB" id="A0A8H6MMT0"/>
<evidence type="ECO:0000313" key="4">
    <source>
        <dbReference type="Proteomes" id="UP000652219"/>
    </source>
</evidence>
<dbReference type="EMBL" id="WIGN01000301">
    <property type="protein sequence ID" value="KAF6800957.1"/>
    <property type="molecule type" value="Genomic_DNA"/>
</dbReference>
<name>A0A8H6MMT0_9PEZI</name>
<gene>
    <name evidence="3" type="ORF">CSOJ01_12134</name>
</gene>
<comment type="caution">
    <text evidence="3">The sequence shown here is derived from an EMBL/GenBank/DDBJ whole genome shotgun (WGS) entry which is preliminary data.</text>
</comment>
<sequence>MASFLNNASFYLSEAGVMVDPVETSLGMFRMTGYVLKQACLAGITSAMAVRNPVVLTQALSGLDRVFQLGNQSYLATSASVLMHEPLDIEPTALAATHIVATTSLISGQYLQDTIERYLATDDVFSEDFLQVILVSSNHSSTVDASARNLAESLGSRILQLPPESAKLPPGPILLQSDGSIRFSRVSRLYTDVYSTFVSGIYESNGTYKPLSLVDPAWGHPLIPVPSRLYSEGDPRPLAGARVGVKDIYDVAGLRTALGSKAWARMVSDAESTAPSIQCVVDLGGVLVGKQKTSQFASGALAWEWTDVYHPQNPRGDGCLSCSASSAGGACSIAGYEWLDFAIGSDTGQSVRQPAAFAGVYGNRPSQGMMNLEGVMPISYGTDTAGVFARDPRQLAKFARAWYTSSLHQGSDMNGLPDLHVPSTGGSPKRILYPVDQLPLRNPAAEAVLQGFLDRVTEAMGMTIEKINATAKVESVTGRSYESFLADLGTLWRYTQLKVVGKPFLDFYSPDFPIMELPFRSSWKNSTLDHDEHDRALQRRRRDSDVWHEEVLFGTEDSCSEAIMLYDIGTGGLPSFREEYLNDGPDAAVPEGPGTRRAGSTLASFLGSADYTIPIGQVPYYSKVTHQEHSLPVTINMMVKRGCDFVLFDFIEELADKGILMPVSTGRKAFV</sequence>
<dbReference type="PANTHER" id="PTHR46310">
    <property type="entry name" value="AMIDASE 1"/>
    <property type="match status" value="1"/>
</dbReference>
<dbReference type="PANTHER" id="PTHR46310:SF7">
    <property type="entry name" value="AMIDASE 1"/>
    <property type="match status" value="1"/>
</dbReference>
<keyword evidence="4" id="KW-1185">Reference proteome</keyword>
<feature type="domain" description="Scytalone dehydratase-like protein Arp1 N-terminal" evidence="2">
    <location>
        <begin position="91"/>
        <end position="166"/>
    </location>
</feature>
<dbReference type="InterPro" id="IPR023631">
    <property type="entry name" value="Amidase_dom"/>
</dbReference>
<reference evidence="3 4" key="1">
    <citation type="journal article" date="2020" name="Phytopathology">
        <title>Genome Sequence Resources of Colletotrichum truncatum, C. plurivorum, C. musicola, and C. sojae: Four Species Pathogenic to Soybean (Glycine max).</title>
        <authorList>
            <person name="Rogerio F."/>
            <person name="Boufleur T.R."/>
            <person name="Ciampi-Guillardi M."/>
            <person name="Sukno S.A."/>
            <person name="Thon M.R."/>
            <person name="Massola Junior N.S."/>
            <person name="Baroncelli R."/>
        </authorList>
    </citation>
    <scope>NUCLEOTIDE SEQUENCE [LARGE SCALE GENOMIC DNA]</scope>
    <source>
        <strain evidence="3 4">LFN0009</strain>
    </source>
</reference>
<dbReference type="Proteomes" id="UP000652219">
    <property type="component" value="Unassembled WGS sequence"/>
</dbReference>
<dbReference type="Pfam" id="PF01425">
    <property type="entry name" value="Amidase"/>
    <property type="match status" value="1"/>
</dbReference>
<dbReference type="SUPFAM" id="SSF75304">
    <property type="entry name" value="Amidase signature (AS) enzymes"/>
    <property type="match status" value="1"/>
</dbReference>
<evidence type="ECO:0000313" key="3">
    <source>
        <dbReference type="EMBL" id="KAF6800957.1"/>
    </source>
</evidence>
<organism evidence="3 4">
    <name type="scientific">Colletotrichum sojae</name>
    <dbReference type="NCBI Taxonomy" id="2175907"/>
    <lineage>
        <taxon>Eukaryota</taxon>
        <taxon>Fungi</taxon>
        <taxon>Dikarya</taxon>
        <taxon>Ascomycota</taxon>
        <taxon>Pezizomycotina</taxon>
        <taxon>Sordariomycetes</taxon>
        <taxon>Hypocreomycetidae</taxon>
        <taxon>Glomerellales</taxon>
        <taxon>Glomerellaceae</taxon>
        <taxon>Colletotrichum</taxon>
        <taxon>Colletotrichum orchidearum species complex</taxon>
    </lineage>
</organism>
<dbReference type="Pfam" id="PF26053">
    <property type="entry name" value="DUF8016"/>
    <property type="match status" value="1"/>
</dbReference>
<evidence type="ECO:0000259" key="1">
    <source>
        <dbReference type="Pfam" id="PF01425"/>
    </source>
</evidence>
<protein>
    <submittedName>
        <fullName evidence="3">Amidase</fullName>
    </submittedName>
</protein>
<dbReference type="InterPro" id="IPR058329">
    <property type="entry name" value="Arp1_N"/>
</dbReference>
<feature type="domain" description="Amidase" evidence="1">
    <location>
        <begin position="234"/>
        <end position="496"/>
    </location>
</feature>